<organism evidence="3 4">
    <name type="scientific">Armillaria novae-zelandiae</name>
    <dbReference type="NCBI Taxonomy" id="153914"/>
    <lineage>
        <taxon>Eukaryota</taxon>
        <taxon>Fungi</taxon>
        <taxon>Dikarya</taxon>
        <taxon>Basidiomycota</taxon>
        <taxon>Agaricomycotina</taxon>
        <taxon>Agaricomycetes</taxon>
        <taxon>Agaricomycetidae</taxon>
        <taxon>Agaricales</taxon>
        <taxon>Marasmiineae</taxon>
        <taxon>Physalacriaceae</taxon>
        <taxon>Armillaria</taxon>
    </lineage>
</organism>
<name>A0AA39KJ33_9AGAR</name>
<comment type="caution">
    <text evidence="3">The sequence shown here is derived from an EMBL/GenBank/DDBJ whole genome shotgun (WGS) entry which is preliminary data.</text>
</comment>
<dbReference type="Gene3D" id="1.10.510.10">
    <property type="entry name" value="Transferase(Phosphotransferase) domain 1"/>
    <property type="match status" value="1"/>
</dbReference>
<feature type="region of interest" description="Disordered" evidence="1">
    <location>
        <begin position="1"/>
        <end position="62"/>
    </location>
</feature>
<protein>
    <recommendedName>
        <fullName evidence="2">Fungal-type protein kinase domain-containing protein</fullName>
    </recommendedName>
</protein>
<evidence type="ECO:0000259" key="2">
    <source>
        <dbReference type="Pfam" id="PF17667"/>
    </source>
</evidence>
<reference evidence="3" key="1">
    <citation type="submission" date="2023-06" db="EMBL/GenBank/DDBJ databases">
        <authorList>
            <consortium name="Lawrence Berkeley National Laboratory"/>
            <person name="Ahrendt S."/>
            <person name="Sahu N."/>
            <person name="Indic B."/>
            <person name="Wong-Bajracharya J."/>
            <person name="Merenyi Z."/>
            <person name="Ke H.-M."/>
            <person name="Monk M."/>
            <person name="Kocsube S."/>
            <person name="Drula E."/>
            <person name="Lipzen A."/>
            <person name="Balint B."/>
            <person name="Henrissat B."/>
            <person name="Andreopoulos B."/>
            <person name="Martin F.M."/>
            <person name="Harder C.B."/>
            <person name="Rigling D."/>
            <person name="Ford K.L."/>
            <person name="Foster G.D."/>
            <person name="Pangilinan J."/>
            <person name="Papanicolaou A."/>
            <person name="Barry K."/>
            <person name="LaButti K."/>
            <person name="Viragh M."/>
            <person name="Koriabine M."/>
            <person name="Yan M."/>
            <person name="Riley R."/>
            <person name="Champramary S."/>
            <person name="Plett K.L."/>
            <person name="Tsai I.J."/>
            <person name="Slot J."/>
            <person name="Sipos G."/>
            <person name="Plett J."/>
            <person name="Nagy L.G."/>
            <person name="Grigoriev I.V."/>
        </authorList>
    </citation>
    <scope>NUCLEOTIDE SEQUENCE</scope>
    <source>
        <strain evidence="3">ICMP 16352</strain>
    </source>
</reference>
<sequence>MKATDDVLETGGKNVVRLPKLGDKDSEDANDISSTRSAASPRIMRRKSDSSDDKSASNLKVSRRTYDKATVSVVGGLDPIDEHGFSRNLPNDQKARIRCTTSVMRMPYGTPLRSHALIDRDCLQICQEWDKMDTNLSNRLKMTLDTSEKSKIILVLGGTNCHQRGLIGRDTCVVLACSSTRPDSELVVKTSWPSIHRDSEKNAANVKADEMAGEGKRHWILDHLPEIRHSQDFRSNDEDMSQRRLLKMLNDEEYADEKPFIYDEHLRITFSGRLFSITDLTDVKDIGQVSKKNIRILGVLNDFDLSSVIPLQEATSLHRTGTPPYMAYELLGQSNVGYLYRHDVEAFYYVLLMLCCRYEIVRSPAGKVMKELSEDKKDLPFEEWYDRTTSWEILAQVKLSFFFSLEPIPPSKSFSVFLPWLNDFRFLFRQGLFALANSKHPQTSLSSHLKPPESSTPFDNETIGGYIIPAEILKTISKLDGHSLSDQ</sequence>
<dbReference type="InterPro" id="IPR040976">
    <property type="entry name" value="Pkinase_fungal"/>
</dbReference>
<dbReference type="PANTHER" id="PTHR38248">
    <property type="entry name" value="FUNK1 6"/>
    <property type="match status" value="1"/>
</dbReference>
<feature type="compositionally biased region" description="Basic and acidic residues" evidence="1">
    <location>
        <begin position="46"/>
        <end position="55"/>
    </location>
</feature>
<dbReference type="EMBL" id="JAUEPR010000178">
    <property type="protein sequence ID" value="KAK0460333.1"/>
    <property type="molecule type" value="Genomic_DNA"/>
</dbReference>
<feature type="domain" description="Fungal-type protein kinase" evidence="2">
    <location>
        <begin position="297"/>
        <end position="355"/>
    </location>
</feature>
<dbReference type="Proteomes" id="UP001175227">
    <property type="component" value="Unassembled WGS sequence"/>
</dbReference>
<proteinExistence type="predicted"/>
<evidence type="ECO:0000313" key="3">
    <source>
        <dbReference type="EMBL" id="KAK0460333.1"/>
    </source>
</evidence>
<gene>
    <name evidence="3" type="ORF">IW261DRAFT_1635265</name>
</gene>
<dbReference type="PANTHER" id="PTHR38248:SF2">
    <property type="entry name" value="FUNK1 11"/>
    <property type="match status" value="1"/>
</dbReference>
<dbReference type="Pfam" id="PF17667">
    <property type="entry name" value="Pkinase_fungal"/>
    <property type="match status" value="1"/>
</dbReference>
<accession>A0AA39KJ33</accession>
<dbReference type="SUPFAM" id="SSF56112">
    <property type="entry name" value="Protein kinase-like (PK-like)"/>
    <property type="match status" value="1"/>
</dbReference>
<dbReference type="AlphaFoldDB" id="A0AA39KJ33"/>
<keyword evidence="4" id="KW-1185">Reference proteome</keyword>
<evidence type="ECO:0000256" key="1">
    <source>
        <dbReference type="SAM" id="MobiDB-lite"/>
    </source>
</evidence>
<dbReference type="InterPro" id="IPR011009">
    <property type="entry name" value="Kinase-like_dom_sf"/>
</dbReference>
<evidence type="ECO:0000313" key="4">
    <source>
        <dbReference type="Proteomes" id="UP001175227"/>
    </source>
</evidence>